<comment type="caution">
    <text evidence="2">The sequence shown here is derived from an EMBL/GenBank/DDBJ whole genome shotgun (WGS) entry which is preliminary data.</text>
</comment>
<dbReference type="Proteomes" id="UP001632037">
    <property type="component" value="Unassembled WGS sequence"/>
</dbReference>
<proteinExistence type="predicted"/>
<protein>
    <submittedName>
        <fullName evidence="2">Uncharacterized protein</fullName>
    </submittedName>
</protein>
<feature type="region of interest" description="Disordered" evidence="1">
    <location>
        <begin position="52"/>
        <end position="75"/>
    </location>
</feature>
<evidence type="ECO:0000313" key="2">
    <source>
        <dbReference type="EMBL" id="KAL3659806.1"/>
    </source>
</evidence>
<evidence type="ECO:0000313" key="3">
    <source>
        <dbReference type="Proteomes" id="UP001632037"/>
    </source>
</evidence>
<name>A0ABD3F050_9STRA</name>
<evidence type="ECO:0000256" key="1">
    <source>
        <dbReference type="SAM" id="MobiDB-lite"/>
    </source>
</evidence>
<accession>A0ABD3F050</accession>
<dbReference type="AlphaFoldDB" id="A0ABD3F050"/>
<gene>
    <name evidence="2" type="ORF">V7S43_015109</name>
</gene>
<reference evidence="2 3" key="1">
    <citation type="submission" date="2024-09" db="EMBL/GenBank/DDBJ databases">
        <title>Genome sequencing and assembly of Phytophthora oleae, isolate VK10A, causative agent of rot of olive drupes.</title>
        <authorList>
            <person name="Conti Taguali S."/>
            <person name="Riolo M."/>
            <person name="La Spada F."/>
            <person name="Cacciola S.O."/>
            <person name="Dionisio G."/>
        </authorList>
    </citation>
    <scope>NUCLEOTIDE SEQUENCE [LARGE SCALE GENOMIC DNA]</scope>
    <source>
        <strain evidence="2 3">VK10A</strain>
    </source>
</reference>
<feature type="compositionally biased region" description="Basic and acidic residues" evidence="1">
    <location>
        <begin position="55"/>
        <end position="65"/>
    </location>
</feature>
<organism evidence="2 3">
    <name type="scientific">Phytophthora oleae</name>
    <dbReference type="NCBI Taxonomy" id="2107226"/>
    <lineage>
        <taxon>Eukaryota</taxon>
        <taxon>Sar</taxon>
        <taxon>Stramenopiles</taxon>
        <taxon>Oomycota</taxon>
        <taxon>Peronosporomycetes</taxon>
        <taxon>Peronosporales</taxon>
        <taxon>Peronosporaceae</taxon>
        <taxon>Phytophthora</taxon>
    </lineage>
</organism>
<sequence>MAPVPRSRMPPETHTTGETTAYYCLALVCSGPRGYREAIVINVATTEGVDTPNVRGDHAYDEGEAHQGSLRKRAC</sequence>
<keyword evidence="3" id="KW-1185">Reference proteome</keyword>
<dbReference type="EMBL" id="JBIMZQ010000044">
    <property type="protein sequence ID" value="KAL3659806.1"/>
    <property type="molecule type" value="Genomic_DNA"/>
</dbReference>